<evidence type="ECO:0000313" key="1">
    <source>
        <dbReference type="EMBL" id="KAI3813967.1"/>
    </source>
</evidence>
<gene>
    <name evidence="1" type="ORF">L1987_18703</name>
</gene>
<name>A0ACB9J0T2_9ASTR</name>
<sequence>MKGTQPKAYFHRKKIKQTKQKEKSKSHVFKENRIPVPSKPVWKAKNKDELNSKVESNNDMPMTVDISLLHDLQIFDGGYVSFAGSEGGKISKKGNHVRDLPIKEFFSIEKCVACAKGKQHRKPHKSKLINSIDCVLHLLHMDLFGHVNVMSIGHKSYCLVITDDYLRFSWVFFLANKSETAELIKNFIILVENQRDVKCSPYTATNGVAERKNRTLIEAARTMLSESRFPLFFWAEAVNTACYVLNRVLLNKRFQMTPYEILYNEKPRVGYFRAFGCPFTVLHTKSTPKFNEKDNECYFVGYGSNTTAYIVYNKVTKEIRESTYVDWQEQNPTDAECGPSWLFDYHSLFKSFNIFTNVIARSYDESFELSDDEDGPYTGPLLTVDPPEPVFDTIDEFNEETQENVTNLPSTVPVPETPSHRINKDHAVDSIIGSLTDGVKTRSTAGDINICLCSCFISHFEPVESYLMYKMLSFIVFVIDSRSCLDCPRQQGLRDYCHGSSVDIFNIFAEYTTAKDLWAALCTRYEGSEDVRESKRDLIKKQYAMFSSVRGESISDLINRFSSIVSRLKVMGVEYPTLDINKKLLDSLPKEWNMYQIMIKKTENLSALSQQEVYSILESYEIEIKKGAVTPSNQSGNTALIAGSSSSGSPYFRTDVPPSAAAINSTSSSAP</sequence>
<comment type="caution">
    <text evidence="1">The sequence shown here is derived from an EMBL/GenBank/DDBJ whole genome shotgun (WGS) entry which is preliminary data.</text>
</comment>
<dbReference type="Proteomes" id="UP001056120">
    <property type="component" value="Linkage Group LG06"/>
</dbReference>
<evidence type="ECO:0000313" key="2">
    <source>
        <dbReference type="Proteomes" id="UP001056120"/>
    </source>
</evidence>
<reference evidence="2" key="1">
    <citation type="journal article" date="2022" name="Mol. Ecol. Resour.">
        <title>The genomes of chicory, endive, great burdock and yacon provide insights into Asteraceae palaeo-polyploidization history and plant inulin production.</title>
        <authorList>
            <person name="Fan W."/>
            <person name="Wang S."/>
            <person name="Wang H."/>
            <person name="Wang A."/>
            <person name="Jiang F."/>
            <person name="Liu H."/>
            <person name="Zhao H."/>
            <person name="Xu D."/>
            <person name="Zhang Y."/>
        </authorList>
    </citation>
    <scope>NUCLEOTIDE SEQUENCE [LARGE SCALE GENOMIC DNA]</scope>
    <source>
        <strain evidence="2">cv. Yunnan</strain>
    </source>
</reference>
<keyword evidence="2" id="KW-1185">Reference proteome</keyword>
<organism evidence="1 2">
    <name type="scientific">Smallanthus sonchifolius</name>
    <dbReference type="NCBI Taxonomy" id="185202"/>
    <lineage>
        <taxon>Eukaryota</taxon>
        <taxon>Viridiplantae</taxon>
        <taxon>Streptophyta</taxon>
        <taxon>Embryophyta</taxon>
        <taxon>Tracheophyta</taxon>
        <taxon>Spermatophyta</taxon>
        <taxon>Magnoliopsida</taxon>
        <taxon>eudicotyledons</taxon>
        <taxon>Gunneridae</taxon>
        <taxon>Pentapetalae</taxon>
        <taxon>asterids</taxon>
        <taxon>campanulids</taxon>
        <taxon>Asterales</taxon>
        <taxon>Asteraceae</taxon>
        <taxon>Asteroideae</taxon>
        <taxon>Heliantheae alliance</taxon>
        <taxon>Millerieae</taxon>
        <taxon>Smallanthus</taxon>
    </lineage>
</organism>
<protein>
    <submittedName>
        <fullName evidence="1">Uncharacterized protein</fullName>
    </submittedName>
</protein>
<proteinExistence type="predicted"/>
<accession>A0ACB9J0T2</accession>
<dbReference type="EMBL" id="CM042023">
    <property type="protein sequence ID" value="KAI3813967.1"/>
    <property type="molecule type" value="Genomic_DNA"/>
</dbReference>
<reference evidence="1 2" key="2">
    <citation type="journal article" date="2022" name="Mol. Ecol. Resour.">
        <title>The genomes of chicory, endive, great burdock and yacon provide insights into Asteraceae paleo-polyploidization history and plant inulin production.</title>
        <authorList>
            <person name="Fan W."/>
            <person name="Wang S."/>
            <person name="Wang H."/>
            <person name="Wang A."/>
            <person name="Jiang F."/>
            <person name="Liu H."/>
            <person name="Zhao H."/>
            <person name="Xu D."/>
            <person name="Zhang Y."/>
        </authorList>
    </citation>
    <scope>NUCLEOTIDE SEQUENCE [LARGE SCALE GENOMIC DNA]</scope>
    <source>
        <strain evidence="2">cv. Yunnan</strain>
        <tissue evidence="1">Leaves</tissue>
    </source>
</reference>